<evidence type="ECO:0000256" key="13">
    <source>
        <dbReference type="SAM" id="Phobius"/>
    </source>
</evidence>
<evidence type="ECO:0000256" key="9">
    <source>
        <dbReference type="ARBA" id="ARBA00022967"/>
    </source>
</evidence>
<feature type="compositionally biased region" description="Basic and acidic residues" evidence="12">
    <location>
        <begin position="1"/>
        <end position="11"/>
    </location>
</feature>
<feature type="transmembrane region" description="Helical" evidence="13">
    <location>
        <begin position="294"/>
        <end position="314"/>
    </location>
</feature>
<feature type="compositionally biased region" description="Basic and acidic residues" evidence="12">
    <location>
        <begin position="47"/>
        <end position="59"/>
    </location>
</feature>
<dbReference type="EMBL" id="QOHR01000016">
    <property type="protein sequence ID" value="REC55784.1"/>
    <property type="molecule type" value="Genomic_DNA"/>
</dbReference>
<evidence type="ECO:0000256" key="2">
    <source>
        <dbReference type="ARBA" id="ARBA00005675"/>
    </source>
</evidence>
<dbReference type="SFLD" id="SFLDG00002">
    <property type="entry name" value="C1.7:_P-type_atpase_like"/>
    <property type="match status" value="1"/>
</dbReference>
<dbReference type="AlphaFoldDB" id="A0A3D9BQJ6"/>
<feature type="transmembrane region" description="Helical" evidence="13">
    <location>
        <begin position="881"/>
        <end position="901"/>
    </location>
</feature>
<dbReference type="InterPro" id="IPR050510">
    <property type="entry name" value="Cation_transp_ATPase_P-type"/>
</dbReference>
<keyword evidence="8" id="KW-0460">Magnesium</keyword>
<comment type="similarity">
    <text evidence="2">Belongs to the cation transport ATPase (P-type) (TC 3.A.3) family. Type IIA subfamily.</text>
</comment>
<feature type="region of interest" description="Disordered" evidence="12">
    <location>
        <begin position="1"/>
        <end position="59"/>
    </location>
</feature>
<dbReference type="Pfam" id="PF00122">
    <property type="entry name" value="E1-E2_ATPase"/>
    <property type="match status" value="1"/>
</dbReference>
<evidence type="ECO:0000256" key="1">
    <source>
        <dbReference type="ARBA" id="ARBA00004651"/>
    </source>
</evidence>
<evidence type="ECO:0000256" key="5">
    <source>
        <dbReference type="ARBA" id="ARBA00022692"/>
    </source>
</evidence>
<protein>
    <submittedName>
        <fullName evidence="15">Cation-transporting P-type ATPase</fullName>
    </submittedName>
</protein>
<dbReference type="PROSITE" id="PS00154">
    <property type="entry name" value="ATPASE_E1_E2"/>
    <property type="match status" value="1"/>
</dbReference>
<evidence type="ECO:0000256" key="8">
    <source>
        <dbReference type="ARBA" id="ARBA00022842"/>
    </source>
</evidence>
<dbReference type="Pfam" id="PF00690">
    <property type="entry name" value="Cation_ATPase_N"/>
    <property type="match status" value="1"/>
</dbReference>
<feature type="transmembrane region" description="Helical" evidence="13">
    <location>
        <begin position="76"/>
        <end position="94"/>
    </location>
</feature>
<keyword evidence="10 13" id="KW-1133">Transmembrane helix</keyword>
<evidence type="ECO:0000256" key="11">
    <source>
        <dbReference type="ARBA" id="ARBA00023136"/>
    </source>
</evidence>
<feature type="transmembrane region" description="Helical" evidence="13">
    <location>
        <begin position="849"/>
        <end position="869"/>
    </location>
</feature>
<feature type="transmembrane region" description="Helical" evidence="13">
    <location>
        <begin position="810"/>
        <end position="828"/>
    </location>
</feature>
<dbReference type="InterPro" id="IPR008250">
    <property type="entry name" value="ATPase_P-typ_transduc_dom_A_sf"/>
</dbReference>
<dbReference type="PANTHER" id="PTHR43294">
    <property type="entry name" value="SODIUM/POTASSIUM-TRANSPORTING ATPASE SUBUNIT ALPHA"/>
    <property type="match status" value="1"/>
</dbReference>
<keyword evidence="4" id="KW-0597">Phosphoprotein</keyword>
<feature type="transmembrane region" description="Helical" evidence="13">
    <location>
        <begin position="781"/>
        <end position="804"/>
    </location>
</feature>
<dbReference type="SUPFAM" id="SSF81653">
    <property type="entry name" value="Calcium ATPase, transduction domain A"/>
    <property type="match status" value="1"/>
</dbReference>
<dbReference type="SFLD" id="SFLDF00027">
    <property type="entry name" value="p-type_atpase"/>
    <property type="match status" value="1"/>
</dbReference>
<accession>A0A3D9BQJ6</accession>
<feature type="transmembrane region" description="Helical" evidence="13">
    <location>
        <begin position="100"/>
        <end position="119"/>
    </location>
</feature>
<dbReference type="PRINTS" id="PR00120">
    <property type="entry name" value="HATPASE"/>
</dbReference>
<dbReference type="InterPro" id="IPR018303">
    <property type="entry name" value="ATPase_P-typ_P_site"/>
</dbReference>
<dbReference type="InterPro" id="IPR001757">
    <property type="entry name" value="P_typ_ATPase"/>
</dbReference>
<organism evidence="15 16">
    <name type="scientific">Rhodosalinus sediminis</name>
    <dbReference type="NCBI Taxonomy" id="1940533"/>
    <lineage>
        <taxon>Bacteria</taxon>
        <taxon>Pseudomonadati</taxon>
        <taxon>Pseudomonadota</taxon>
        <taxon>Alphaproteobacteria</taxon>
        <taxon>Rhodobacterales</taxon>
        <taxon>Paracoccaceae</taxon>
        <taxon>Rhodosalinus</taxon>
    </lineage>
</organism>
<evidence type="ECO:0000256" key="10">
    <source>
        <dbReference type="ARBA" id="ARBA00022989"/>
    </source>
</evidence>
<keyword evidence="6" id="KW-0547">Nucleotide-binding</keyword>
<dbReference type="GO" id="GO:1902600">
    <property type="term" value="P:proton transmembrane transport"/>
    <property type="evidence" value="ECO:0007669"/>
    <property type="project" value="TreeGrafter"/>
</dbReference>
<dbReference type="FunFam" id="2.70.150.10:FF:000160">
    <property type="entry name" value="Sarcoplasmic/endoplasmic reticulum calcium ATPase 1"/>
    <property type="match status" value="1"/>
</dbReference>
<dbReference type="Pfam" id="PF00689">
    <property type="entry name" value="Cation_ATPase_C"/>
    <property type="match status" value="1"/>
</dbReference>
<dbReference type="GO" id="GO:0036376">
    <property type="term" value="P:sodium ion export across plasma membrane"/>
    <property type="evidence" value="ECO:0007669"/>
    <property type="project" value="TreeGrafter"/>
</dbReference>
<dbReference type="GO" id="GO:0005886">
    <property type="term" value="C:plasma membrane"/>
    <property type="evidence" value="ECO:0007669"/>
    <property type="project" value="UniProtKB-SubCell"/>
</dbReference>
<gene>
    <name evidence="15" type="ORF">DRV84_11230</name>
</gene>
<dbReference type="PRINTS" id="PR00119">
    <property type="entry name" value="CATATPASE"/>
</dbReference>
<dbReference type="Pfam" id="PF13246">
    <property type="entry name" value="Cation_ATPase"/>
    <property type="match status" value="1"/>
</dbReference>
<dbReference type="Proteomes" id="UP000257131">
    <property type="component" value="Unassembled WGS sequence"/>
</dbReference>
<feature type="domain" description="Cation-transporting P-type ATPase N-terminal" evidence="14">
    <location>
        <begin position="22"/>
        <end position="96"/>
    </location>
</feature>
<keyword evidence="16" id="KW-1185">Reference proteome</keyword>
<dbReference type="InterPro" id="IPR023298">
    <property type="entry name" value="ATPase_P-typ_TM_dom_sf"/>
</dbReference>
<dbReference type="InterPro" id="IPR006068">
    <property type="entry name" value="ATPase_P-typ_cation-transptr_C"/>
</dbReference>
<dbReference type="GO" id="GO:0006883">
    <property type="term" value="P:intracellular sodium ion homeostasis"/>
    <property type="evidence" value="ECO:0007669"/>
    <property type="project" value="TreeGrafter"/>
</dbReference>
<dbReference type="SUPFAM" id="SSF81665">
    <property type="entry name" value="Calcium ATPase, transmembrane domain M"/>
    <property type="match status" value="1"/>
</dbReference>
<evidence type="ECO:0000256" key="6">
    <source>
        <dbReference type="ARBA" id="ARBA00022741"/>
    </source>
</evidence>
<dbReference type="InterPro" id="IPR023214">
    <property type="entry name" value="HAD_sf"/>
</dbReference>
<evidence type="ECO:0000259" key="14">
    <source>
        <dbReference type="SMART" id="SM00831"/>
    </source>
</evidence>
<dbReference type="GO" id="GO:0005524">
    <property type="term" value="F:ATP binding"/>
    <property type="evidence" value="ECO:0007669"/>
    <property type="project" value="UniProtKB-KW"/>
</dbReference>
<evidence type="ECO:0000313" key="15">
    <source>
        <dbReference type="EMBL" id="REC55784.1"/>
    </source>
</evidence>
<dbReference type="InterPro" id="IPR023299">
    <property type="entry name" value="ATPase_P-typ_cyto_dom_N"/>
</dbReference>
<dbReference type="InterPro" id="IPR036412">
    <property type="entry name" value="HAD-like_sf"/>
</dbReference>
<comment type="subcellular location">
    <subcellularLocation>
        <location evidence="1">Cell membrane</location>
        <topology evidence="1">Multi-pass membrane protein</topology>
    </subcellularLocation>
</comment>
<dbReference type="FunFam" id="3.40.50.1000:FF:000001">
    <property type="entry name" value="Phospholipid-transporting ATPase IC"/>
    <property type="match status" value="1"/>
</dbReference>
<sequence>MSAARPDDDARMTGAGATDGAPAYRRPAREVCAAQRVDPAEGLSAREAARRRDRHGPNRLDAAERKSTWRILVDQFRSLIFALLFAAAAASLLLGETVQAAAILVAILINGAIGFATELRATRSMEALRALERVAARVRRDGADTEIDAVDLVPGDIVRLAAGDVVPADLRLVEAGRLRIDQSALTGESVPQGKTAEALAAEAPLADRSDMAYKGTSVAQGEGLGVVVATGTATELGRISDLAAGAESAETPLEKRLDRLARRLLVVILIVSAVTAAIGVASGREMLLMVETGVALVVAAVPEGLPIVASVALARGMWRLARRDALVERLSAVETLGATNVICTDKTGTLTENRMTLARMALDGGTVEAAGEAEGDAEAPFTREGETVEPQEHAGLRRALEVGALCNAATRDAGDGAPQGDPMEIALLEGAARAGLARETLTEAQPEARRVPFEPDVRMMASFHETDDGLRVAVKGAPEAVLAACSHVLRDGAAEALDEAARDDWAARNEALAAEGLRALALAEKTVTDAEAAPYEGLTLIGLVGLLDPPRAAVRDAVRATRAAGIQPVMVTGDQPSTARAIAEAVGLVDAAADAEVVLGSEMPAPEDMSEDERARLLATPIFARVDPEQKLDLIRLYQDAGRVVAMTGDGVNDAPALEKADIGVAMGRRGTEVAREAADMILRDDSFASIVAAIRQGRTIFGNIRKFVIYMLSGNTGEIFAVSVVALMNAPLPLLPLQILYINIVSDVFPALALGVGESRADVMKRPPRDPREPILTRRHWSAIGGYGAVIGLSVLAVFWLAFRMGMSAEEAVTISFLAFGFARLWHVFNMRDADAPVLRNEVTTNRYVWIALGVGIALLLGAVWLPGLGGVLSLVAPSAAGWALIAAGSLVPLVVGQTAKAPALRRRARR</sequence>
<feature type="transmembrane region" description="Helical" evidence="13">
    <location>
        <begin position="264"/>
        <end position="282"/>
    </location>
</feature>
<dbReference type="GO" id="GO:0005391">
    <property type="term" value="F:P-type sodium:potassium-exchanging transporter activity"/>
    <property type="evidence" value="ECO:0007669"/>
    <property type="project" value="TreeGrafter"/>
</dbReference>
<dbReference type="PANTHER" id="PTHR43294:SF21">
    <property type="entry name" value="CATION TRANSPORTING ATPASE"/>
    <property type="match status" value="1"/>
</dbReference>
<dbReference type="GO" id="GO:0016887">
    <property type="term" value="F:ATP hydrolysis activity"/>
    <property type="evidence" value="ECO:0007669"/>
    <property type="project" value="InterPro"/>
</dbReference>
<evidence type="ECO:0000256" key="7">
    <source>
        <dbReference type="ARBA" id="ARBA00022840"/>
    </source>
</evidence>
<dbReference type="InterPro" id="IPR059000">
    <property type="entry name" value="ATPase_P-type_domA"/>
</dbReference>
<dbReference type="GO" id="GO:0030007">
    <property type="term" value="P:intracellular potassium ion homeostasis"/>
    <property type="evidence" value="ECO:0007669"/>
    <property type="project" value="TreeGrafter"/>
</dbReference>
<reference evidence="15 16" key="1">
    <citation type="journal article" date="2017" name="Int. J. Syst. Evol. Microbiol.">
        <title>Rhodosalinus sediminis gen. nov., sp. nov., isolated from marine saltern.</title>
        <authorList>
            <person name="Guo L.Y."/>
            <person name="Ling S.K."/>
            <person name="Li C.M."/>
            <person name="Chen G.J."/>
            <person name="Du Z.J."/>
        </authorList>
    </citation>
    <scope>NUCLEOTIDE SEQUENCE [LARGE SCALE GENOMIC DNA]</scope>
    <source>
        <strain evidence="15 16">WDN1C137</strain>
    </source>
</reference>
<keyword evidence="11 13" id="KW-0472">Membrane</keyword>
<evidence type="ECO:0000256" key="12">
    <source>
        <dbReference type="SAM" id="MobiDB-lite"/>
    </source>
</evidence>
<keyword evidence="3" id="KW-1003">Cell membrane</keyword>
<dbReference type="GO" id="GO:1990573">
    <property type="term" value="P:potassium ion import across plasma membrane"/>
    <property type="evidence" value="ECO:0007669"/>
    <property type="project" value="TreeGrafter"/>
</dbReference>
<proteinExistence type="inferred from homology"/>
<dbReference type="InterPro" id="IPR004014">
    <property type="entry name" value="ATPase_P-typ_cation-transptr_N"/>
</dbReference>
<feature type="transmembrane region" description="Helical" evidence="13">
    <location>
        <begin position="740"/>
        <end position="760"/>
    </location>
</feature>
<dbReference type="SMART" id="SM00831">
    <property type="entry name" value="Cation_ATPase_N"/>
    <property type="match status" value="1"/>
</dbReference>
<evidence type="ECO:0000313" key="16">
    <source>
        <dbReference type="Proteomes" id="UP000257131"/>
    </source>
</evidence>
<dbReference type="SUPFAM" id="SSF81660">
    <property type="entry name" value="Metal cation-transporting ATPase, ATP-binding domain N"/>
    <property type="match status" value="1"/>
</dbReference>
<dbReference type="SFLD" id="SFLDS00003">
    <property type="entry name" value="Haloacid_Dehalogenase"/>
    <property type="match status" value="1"/>
</dbReference>
<dbReference type="Gene3D" id="3.40.1110.10">
    <property type="entry name" value="Calcium-transporting ATPase, cytoplasmic domain N"/>
    <property type="match status" value="1"/>
</dbReference>
<dbReference type="InterPro" id="IPR044492">
    <property type="entry name" value="P_typ_ATPase_HD_dom"/>
</dbReference>
<dbReference type="Gene3D" id="3.40.50.1000">
    <property type="entry name" value="HAD superfamily/HAD-like"/>
    <property type="match status" value="1"/>
</dbReference>
<keyword evidence="7" id="KW-0067">ATP-binding</keyword>
<dbReference type="Gene3D" id="2.70.150.10">
    <property type="entry name" value="Calcium-transporting ATPase, cytoplasmic transduction domain A"/>
    <property type="match status" value="1"/>
</dbReference>
<keyword evidence="5 13" id="KW-0812">Transmembrane</keyword>
<evidence type="ECO:0000256" key="4">
    <source>
        <dbReference type="ARBA" id="ARBA00022553"/>
    </source>
</evidence>
<name>A0A3D9BQJ6_9RHOB</name>
<evidence type="ECO:0000256" key="3">
    <source>
        <dbReference type="ARBA" id="ARBA00022475"/>
    </source>
</evidence>
<keyword evidence="9" id="KW-1278">Translocase</keyword>
<feature type="transmembrane region" description="Helical" evidence="13">
    <location>
        <begin position="708"/>
        <end position="728"/>
    </location>
</feature>
<comment type="caution">
    <text evidence="15">The sequence shown here is derived from an EMBL/GenBank/DDBJ whole genome shotgun (WGS) entry which is preliminary data.</text>
</comment>
<dbReference type="SUPFAM" id="SSF56784">
    <property type="entry name" value="HAD-like"/>
    <property type="match status" value="1"/>
</dbReference>
<dbReference type="NCBIfam" id="TIGR01494">
    <property type="entry name" value="ATPase_P-type"/>
    <property type="match status" value="2"/>
</dbReference>
<dbReference type="Gene3D" id="1.20.1110.10">
    <property type="entry name" value="Calcium-transporting ATPase, transmembrane domain"/>
    <property type="match status" value="1"/>
</dbReference>